<feature type="domain" description="SH3b" evidence="2">
    <location>
        <begin position="85"/>
        <end position="139"/>
    </location>
</feature>
<accession>A0A919A9C4</accession>
<sequence length="148" mass="16256">MIRRTLTGGLLATVAMLALVPTAADAAPAAPAARPAAAVAEQHLLPSPLPAPARHVRHWRHVNHHATHYRSSHPVGRVTTHRSPLNVRSGPGTGYRVIGVRHSGRLLALKCRTYGSWVRGTHQWYRLAHVRGYVSARYLRVRGAVPWC</sequence>
<dbReference type="EMBL" id="BNBC01000027">
    <property type="protein sequence ID" value="GHE90025.1"/>
    <property type="molecule type" value="Genomic_DNA"/>
</dbReference>
<keyword evidence="4" id="KW-1185">Reference proteome</keyword>
<protein>
    <recommendedName>
        <fullName evidence="2">SH3b domain-containing protein</fullName>
    </recommendedName>
</protein>
<gene>
    <name evidence="3" type="ORF">GCM10014715_53220</name>
</gene>
<reference evidence="3" key="2">
    <citation type="submission" date="2020-09" db="EMBL/GenBank/DDBJ databases">
        <authorList>
            <person name="Sun Q."/>
            <person name="Ohkuma M."/>
        </authorList>
    </citation>
    <scope>NUCLEOTIDE SEQUENCE</scope>
    <source>
        <strain evidence="3">JCM 3302</strain>
    </source>
</reference>
<evidence type="ECO:0000313" key="3">
    <source>
        <dbReference type="EMBL" id="GHE90025.1"/>
    </source>
</evidence>
<name>A0A919A9C4_9ACTN</name>
<dbReference type="InterPro" id="IPR003646">
    <property type="entry name" value="SH3-like_bac-type"/>
</dbReference>
<feature type="chain" id="PRO_5038080655" description="SH3b domain-containing protein" evidence="1">
    <location>
        <begin position="27"/>
        <end position="148"/>
    </location>
</feature>
<comment type="caution">
    <text evidence="3">The sequence shown here is derived from an EMBL/GenBank/DDBJ whole genome shotgun (WGS) entry which is preliminary data.</text>
</comment>
<evidence type="ECO:0000256" key="1">
    <source>
        <dbReference type="SAM" id="SignalP"/>
    </source>
</evidence>
<reference evidence="3" key="1">
    <citation type="journal article" date="2014" name="Int. J. Syst. Evol. Microbiol.">
        <title>Complete genome sequence of Corynebacterium casei LMG S-19264T (=DSM 44701T), isolated from a smear-ripened cheese.</title>
        <authorList>
            <consortium name="US DOE Joint Genome Institute (JGI-PGF)"/>
            <person name="Walter F."/>
            <person name="Albersmeier A."/>
            <person name="Kalinowski J."/>
            <person name="Ruckert C."/>
        </authorList>
    </citation>
    <scope>NUCLEOTIDE SEQUENCE</scope>
    <source>
        <strain evidence="3">JCM 3302</strain>
    </source>
</reference>
<dbReference type="Proteomes" id="UP000641386">
    <property type="component" value="Unassembled WGS sequence"/>
</dbReference>
<keyword evidence="1" id="KW-0732">Signal</keyword>
<organism evidence="3 4">
    <name type="scientific">Streptomyces spiralis</name>
    <dbReference type="NCBI Taxonomy" id="66376"/>
    <lineage>
        <taxon>Bacteria</taxon>
        <taxon>Bacillati</taxon>
        <taxon>Actinomycetota</taxon>
        <taxon>Actinomycetes</taxon>
        <taxon>Kitasatosporales</taxon>
        <taxon>Streptomycetaceae</taxon>
        <taxon>Streptomyces</taxon>
    </lineage>
</organism>
<dbReference type="AlphaFoldDB" id="A0A919A9C4"/>
<dbReference type="Gene3D" id="2.30.30.40">
    <property type="entry name" value="SH3 Domains"/>
    <property type="match status" value="1"/>
</dbReference>
<evidence type="ECO:0000313" key="4">
    <source>
        <dbReference type="Proteomes" id="UP000641386"/>
    </source>
</evidence>
<dbReference type="RefSeq" id="WP_189904179.1">
    <property type="nucleotide sequence ID" value="NZ_BNBC01000027.1"/>
</dbReference>
<feature type="signal peptide" evidence="1">
    <location>
        <begin position="1"/>
        <end position="26"/>
    </location>
</feature>
<evidence type="ECO:0000259" key="2">
    <source>
        <dbReference type="Pfam" id="PF08239"/>
    </source>
</evidence>
<proteinExistence type="predicted"/>
<dbReference type="Pfam" id="PF08239">
    <property type="entry name" value="SH3_3"/>
    <property type="match status" value="1"/>
</dbReference>